<dbReference type="PROSITE" id="PS51257">
    <property type="entry name" value="PROKAR_LIPOPROTEIN"/>
    <property type="match status" value="1"/>
</dbReference>
<dbReference type="GeneID" id="93366452"/>
<dbReference type="STRING" id="553175.POREN0001_1110"/>
<feature type="transmembrane region" description="Helical" evidence="1">
    <location>
        <begin position="326"/>
        <end position="348"/>
    </location>
</feature>
<evidence type="ECO:0000256" key="2">
    <source>
        <dbReference type="SAM" id="SignalP"/>
    </source>
</evidence>
<feature type="transmembrane region" description="Helical" evidence="1">
    <location>
        <begin position="37"/>
        <end position="56"/>
    </location>
</feature>
<dbReference type="AlphaFoldDB" id="C3J9G6"/>
<evidence type="ECO:0000313" key="3">
    <source>
        <dbReference type="EMBL" id="EEN83168.1"/>
    </source>
</evidence>
<dbReference type="EMBL" id="ACNN01000012">
    <property type="protein sequence ID" value="EEN83168.1"/>
    <property type="molecule type" value="Genomic_DNA"/>
</dbReference>
<proteinExistence type="predicted"/>
<keyword evidence="2" id="KW-0732">Signal</keyword>
<keyword evidence="1" id="KW-0472">Membrane</keyword>
<organism evidence="3 4">
    <name type="scientific">Porphyromonas endodontalis (strain ATCC 35406 / DSM 24491 / JCM 8526 / CCUG 16442 / BCRC 14492 / NCTC 13058 / HG 370)</name>
    <name type="common">Bacteroides endodontalis</name>
    <dbReference type="NCBI Taxonomy" id="553175"/>
    <lineage>
        <taxon>Bacteria</taxon>
        <taxon>Pseudomonadati</taxon>
        <taxon>Bacteroidota</taxon>
        <taxon>Bacteroidia</taxon>
        <taxon>Bacteroidales</taxon>
        <taxon>Porphyromonadaceae</taxon>
        <taxon>Porphyromonas</taxon>
    </lineage>
</organism>
<keyword evidence="1" id="KW-1133">Transmembrane helix</keyword>
<reference evidence="3 4" key="1">
    <citation type="submission" date="2009-04" db="EMBL/GenBank/DDBJ databases">
        <authorList>
            <person name="Sebastian Y."/>
            <person name="Madupu R."/>
            <person name="Durkin A.S."/>
            <person name="Torralba M."/>
            <person name="Methe B."/>
            <person name="Sutton G.G."/>
            <person name="Strausberg R.L."/>
            <person name="Nelson K.E."/>
        </authorList>
    </citation>
    <scope>NUCLEOTIDE SEQUENCE [LARGE SCALE GENOMIC DNA]</scope>
    <source>
        <strain evidence="4">ATCC 35406 / BCRC 14492 / JCM 8526 / NCTC 13058 / HG 370</strain>
    </source>
</reference>
<accession>C3J9G6</accession>
<name>C3J9G6_POREA</name>
<dbReference type="Proteomes" id="UP000004295">
    <property type="component" value="Unassembled WGS sequence"/>
</dbReference>
<feature type="transmembrane region" description="Helical" evidence="1">
    <location>
        <begin position="77"/>
        <end position="95"/>
    </location>
</feature>
<gene>
    <name evidence="3" type="ORF">POREN0001_1110</name>
</gene>
<comment type="caution">
    <text evidence="3">The sequence shown here is derived from an EMBL/GenBank/DDBJ whole genome shotgun (WGS) entry which is preliminary data.</text>
</comment>
<evidence type="ECO:0000313" key="4">
    <source>
        <dbReference type="Proteomes" id="UP000004295"/>
    </source>
</evidence>
<feature type="chain" id="PRO_5002928010" description="DUF4407 domain-containing protein" evidence="2">
    <location>
        <begin position="20"/>
        <end position="354"/>
    </location>
</feature>
<evidence type="ECO:0000256" key="1">
    <source>
        <dbReference type="SAM" id="Phobius"/>
    </source>
</evidence>
<evidence type="ECO:0008006" key="5">
    <source>
        <dbReference type="Google" id="ProtNLM"/>
    </source>
</evidence>
<keyword evidence="4" id="KW-1185">Reference proteome</keyword>
<dbReference type="RefSeq" id="WP_004332749.1">
    <property type="nucleotide sequence ID" value="NZ_ACNN01000012.1"/>
</dbReference>
<protein>
    <recommendedName>
        <fullName evidence="5">DUF4407 domain-containing protein</fullName>
    </recommendedName>
</protein>
<keyword evidence="1" id="KW-0812">Transmembrane</keyword>
<feature type="signal peptide" evidence="2">
    <location>
        <begin position="1"/>
        <end position="19"/>
    </location>
</feature>
<sequence>MNSKGLLKLFSLLGFIAFAAVSCWATAESLHLLLPNWPSILCWIVTIGFYVVASYGTKMIVDSLNQSIYVEKRRAKFVGGILLALFFWIVCSFPTNTHTFFYRSAIVDVVIDDIATTRTYLQNLASDAKGESEVKRVQDSVSAIVNAQLIALEGEIDNLANPGFGDRAKSHLAKIAQTLQVAQIPTLSYTGNTPSQIKSLKEQYRKTIVEMLERRKMEIARQMTNVQALEYKPEAEERLRELETMSAKITDMANAKKIDEDLINQTDMELKKSYATIKNYQHFVEIKPEDKEVYLSERPVTKTSRMLSVFDVWKDFLGGKYAGRGIIFWVILSFLVDIAAFIFFDLAFKKRESL</sequence>